<feature type="transmembrane region" description="Helical" evidence="7">
    <location>
        <begin position="272"/>
        <end position="295"/>
    </location>
</feature>
<dbReference type="InterPro" id="IPR001915">
    <property type="entry name" value="Peptidase_M48"/>
</dbReference>
<evidence type="ECO:0000256" key="5">
    <source>
        <dbReference type="ARBA" id="ARBA00023049"/>
    </source>
</evidence>
<evidence type="ECO:0000256" key="6">
    <source>
        <dbReference type="RuleBase" id="RU003983"/>
    </source>
</evidence>
<keyword evidence="1 6" id="KW-0645">Protease</keyword>
<evidence type="ECO:0000256" key="2">
    <source>
        <dbReference type="ARBA" id="ARBA00022723"/>
    </source>
</evidence>
<evidence type="ECO:0000313" key="9">
    <source>
        <dbReference type="EMBL" id="KHS51643.1"/>
    </source>
</evidence>
<dbReference type="GO" id="GO:0006508">
    <property type="term" value="P:proteolysis"/>
    <property type="evidence" value="ECO:0007669"/>
    <property type="project" value="UniProtKB-KW"/>
</dbReference>
<dbReference type="RefSeq" id="WP_039210309.1">
    <property type="nucleotide sequence ID" value="NZ_JTJZ01000020.1"/>
</dbReference>
<comment type="cofactor">
    <cofactor evidence="6">
        <name>Zn(2+)</name>
        <dbReference type="ChEBI" id="CHEBI:29105"/>
    </cofactor>
    <text evidence="6">Binds 1 zinc ion per subunit.</text>
</comment>
<keyword evidence="10" id="KW-1185">Reference proteome</keyword>
<keyword evidence="7" id="KW-0812">Transmembrane</keyword>
<evidence type="ECO:0000256" key="7">
    <source>
        <dbReference type="SAM" id="Phobius"/>
    </source>
</evidence>
<sequence length="297" mass="32183">MTIVGIILAVLAFLLAWPIPTALARFRGDPISEVVLWQAVGLSGGLSLIGAALAFAVAPGTTSLPQGLFDLIRGRDHTQLSLLAWIFLVIAVLLIVRLLGCLVLTFYSARKTRLRHDEILHLLSEPSSAYPDTRIITTDEAVAYCLPKGPRKGTAVLSTGLLKALDEDERTAVIAHERAHLDFRHDVLVIPFAAWHRALPYFSATAIGLNSVNRLIELMADDQARDHVDPKILAQAVSSAAAISPEHRSDLSALRIQRLSHPLDPARIPVRLMSIGLAVLLLLLPTLLIVTPSAFGI</sequence>
<feature type="transmembrane region" description="Helical" evidence="7">
    <location>
        <begin position="34"/>
        <end position="61"/>
    </location>
</feature>
<feature type="domain" description="Peptidase M48" evidence="8">
    <location>
        <begin position="116"/>
        <end position="211"/>
    </location>
</feature>
<dbReference type="GO" id="GO:0046872">
    <property type="term" value="F:metal ion binding"/>
    <property type="evidence" value="ECO:0007669"/>
    <property type="project" value="UniProtKB-KW"/>
</dbReference>
<keyword evidence="3 6" id="KW-0378">Hydrolase</keyword>
<keyword evidence="2" id="KW-0479">Metal-binding</keyword>
<keyword evidence="4 6" id="KW-0862">Zinc</keyword>
<dbReference type="PANTHER" id="PTHR34978">
    <property type="entry name" value="POSSIBLE SENSOR-TRANSDUCER PROTEIN BLAR"/>
    <property type="match status" value="1"/>
</dbReference>
<evidence type="ECO:0000256" key="4">
    <source>
        <dbReference type="ARBA" id="ARBA00022833"/>
    </source>
</evidence>
<evidence type="ECO:0000313" key="10">
    <source>
        <dbReference type="Proteomes" id="UP000031488"/>
    </source>
</evidence>
<gene>
    <name evidence="9" type="ORF">AE0388_2193</name>
</gene>
<dbReference type="Proteomes" id="UP000031488">
    <property type="component" value="Unassembled WGS sequence"/>
</dbReference>
<proteinExistence type="inferred from homology"/>
<evidence type="ECO:0000259" key="8">
    <source>
        <dbReference type="Pfam" id="PF01435"/>
    </source>
</evidence>
<dbReference type="AlphaFoldDB" id="A0A0B9AQK7"/>
<reference evidence="9 10" key="1">
    <citation type="submission" date="2014-11" db="EMBL/GenBank/DDBJ databases">
        <title>Draft Genome Sequence of Brevibacterium linens AE038-8.</title>
        <authorList>
            <person name="Maizel D."/>
            <person name="Utturkar S.M."/>
            <person name="Brown S.D."/>
            <person name="Ferrero M."/>
            <person name="Rosen B.P."/>
        </authorList>
    </citation>
    <scope>NUCLEOTIDE SEQUENCE [LARGE SCALE GENOMIC DNA]</scope>
    <source>
        <strain evidence="9 10">AE038-8</strain>
    </source>
</reference>
<keyword evidence="5 6" id="KW-0482">Metalloprotease</keyword>
<dbReference type="STRING" id="1703.BLSMQ_2322"/>
<dbReference type="EMBL" id="JTJZ01000020">
    <property type="protein sequence ID" value="KHS51643.1"/>
    <property type="molecule type" value="Genomic_DNA"/>
</dbReference>
<dbReference type="PATRIC" id="fig|1703.6.peg.2091"/>
<keyword evidence="7" id="KW-1133">Transmembrane helix</keyword>
<dbReference type="GO" id="GO:0004222">
    <property type="term" value="F:metalloendopeptidase activity"/>
    <property type="evidence" value="ECO:0007669"/>
    <property type="project" value="InterPro"/>
</dbReference>
<keyword evidence="7" id="KW-0472">Membrane</keyword>
<dbReference type="CDD" id="cd07326">
    <property type="entry name" value="M56_BlaR1_MecR1_like"/>
    <property type="match status" value="1"/>
</dbReference>
<dbReference type="OrthoDB" id="9785340at2"/>
<feature type="transmembrane region" description="Helical" evidence="7">
    <location>
        <begin position="82"/>
        <end position="107"/>
    </location>
</feature>
<dbReference type="Pfam" id="PF01435">
    <property type="entry name" value="Peptidase_M48"/>
    <property type="match status" value="1"/>
</dbReference>
<evidence type="ECO:0000256" key="3">
    <source>
        <dbReference type="ARBA" id="ARBA00022801"/>
    </source>
</evidence>
<name>A0A0B9AQK7_BRELN</name>
<accession>A0A0B9AQK7</accession>
<comment type="caution">
    <text evidence="9">The sequence shown here is derived from an EMBL/GenBank/DDBJ whole genome shotgun (WGS) entry which is preliminary data.</text>
</comment>
<dbReference type="InterPro" id="IPR052173">
    <property type="entry name" value="Beta-lactam_resp_regulator"/>
</dbReference>
<dbReference type="PANTHER" id="PTHR34978:SF3">
    <property type="entry name" value="SLR0241 PROTEIN"/>
    <property type="match status" value="1"/>
</dbReference>
<organism evidence="9 10">
    <name type="scientific">Brevibacterium linens</name>
    <dbReference type="NCBI Taxonomy" id="1703"/>
    <lineage>
        <taxon>Bacteria</taxon>
        <taxon>Bacillati</taxon>
        <taxon>Actinomycetota</taxon>
        <taxon>Actinomycetes</taxon>
        <taxon>Micrococcales</taxon>
        <taxon>Brevibacteriaceae</taxon>
        <taxon>Brevibacterium</taxon>
    </lineage>
</organism>
<evidence type="ECO:0000256" key="1">
    <source>
        <dbReference type="ARBA" id="ARBA00022670"/>
    </source>
</evidence>
<comment type="similarity">
    <text evidence="6">Belongs to the peptidase M48 family.</text>
</comment>
<dbReference type="Gene3D" id="3.30.2010.10">
    <property type="entry name" value="Metalloproteases ('zincins'), catalytic domain"/>
    <property type="match status" value="1"/>
</dbReference>
<protein>
    <submittedName>
        <fullName evidence="9">Peptidase M48 Ste24p</fullName>
    </submittedName>
</protein>